<accession>A0A1B7X0I3</accession>
<gene>
    <name evidence="2" type="ORF">AN484_15330</name>
</gene>
<feature type="transmembrane region" description="Helical" evidence="1">
    <location>
        <begin position="83"/>
        <end position="100"/>
    </location>
</feature>
<comment type="caution">
    <text evidence="2">The sequence shown here is derived from an EMBL/GenBank/DDBJ whole genome shotgun (WGS) entry which is preliminary data.</text>
</comment>
<dbReference type="Proteomes" id="UP000092093">
    <property type="component" value="Unassembled WGS sequence"/>
</dbReference>
<keyword evidence="1" id="KW-1133">Transmembrane helix</keyword>
<keyword evidence="1" id="KW-0472">Membrane</keyword>
<proteinExistence type="predicted"/>
<protein>
    <submittedName>
        <fullName evidence="2">Uncharacterized protein</fullName>
    </submittedName>
</protein>
<sequence>MGKAKPAKQSGSGNLLLAVTLLTGFAGLSALSSAYIAGYVLDQLQSTDALVMIVTDAGLKSDSADLERNMSTATMALRSVRDLGWALAVGCLGVGVAVFLRSRRQNAS</sequence>
<evidence type="ECO:0000313" key="2">
    <source>
        <dbReference type="EMBL" id="OBQ42858.1"/>
    </source>
</evidence>
<keyword evidence="1" id="KW-0812">Transmembrane</keyword>
<dbReference type="AlphaFoldDB" id="A0A1B7X0I3"/>
<reference evidence="2 3" key="1">
    <citation type="submission" date="2015-09" db="EMBL/GenBank/DDBJ databases">
        <title>Aphanizomenon flos-aquae WA102.</title>
        <authorList>
            <person name="Driscoll C."/>
        </authorList>
    </citation>
    <scope>NUCLEOTIDE SEQUENCE [LARGE SCALE GENOMIC DNA]</scope>
    <source>
        <strain evidence="2">WA102</strain>
    </source>
</reference>
<name>A0A1B7X0I3_APHFL</name>
<evidence type="ECO:0000313" key="3">
    <source>
        <dbReference type="Proteomes" id="UP000092093"/>
    </source>
</evidence>
<dbReference type="EMBL" id="LJOW01000081">
    <property type="protein sequence ID" value="OBQ42858.1"/>
    <property type="molecule type" value="Genomic_DNA"/>
</dbReference>
<organism evidence="2 3">
    <name type="scientific">Aphanizomenon flos-aquae WA102</name>
    <dbReference type="NCBI Taxonomy" id="1710896"/>
    <lineage>
        <taxon>Bacteria</taxon>
        <taxon>Bacillati</taxon>
        <taxon>Cyanobacteriota</taxon>
        <taxon>Cyanophyceae</taxon>
        <taxon>Nostocales</taxon>
        <taxon>Aphanizomenonaceae</taxon>
        <taxon>Aphanizomenon</taxon>
    </lineage>
</organism>
<evidence type="ECO:0000256" key="1">
    <source>
        <dbReference type="SAM" id="Phobius"/>
    </source>
</evidence>